<feature type="transmembrane region" description="Helical" evidence="2">
    <location>
        <begin position="67"/>
        <end position="89"/>
    </location>
</feature>
<evidence type="ECO:0000313" key="4">
    <source>
        <dbReference type="Proteomes" id="UP000501623"/>
    </source>
</evidence>
<evidence type="ECO:0000256" key="2">
    <source>
        <dbReference type="SAM" id="Phobius"/>
    </source>
</evidence>
<keyword evidence="2" id="KW-0472">Membrane</keyword>
<accession>A0A6M6BF83</accession>
<gene>
    <name evidence="3" type="ORF">HMJ29_05925</name>
</gene>
<protein>
    <submittedName>
        <fullName evidence="3">Uncharacterized protein</fullName>
    </submittedName>
</protein>
<reference evidence="3 4" key="1">
    <citation type="submission" date="2020-05" db="EMBL/GenBank/DDBJ databases">
        <title>Complete genome sequence of Hymenobacter sp. TS19 in Coasted Sand Dune.</title>
        <authorList>
            <person name="Lee J.-H."/>
            <person name="Jung J.-H."/>
            <person name="Jeong S."/>
            <person name="Zhao L."/>
            <person name="Kim M.-K."/>
            <person name="Seo H.-S."/>
            <person name="Lim S."/>
        </authorList>
    </citation>
    <scope>NUCLEOTIDE SEQUENCE [LARGE SCALE GENOMIC DNA]</scope>
    <source>
        <strain evidence="3 4">TS19</strain>
    </source>
</reference>
<dbReference type="RefSeq" id="WP_171590605.1">
    <property type="nucleotide sequence ID" value="NZ_CP053538.1"/>
</dbReference>
<dbReference type="KEGG" id="hts:HMJ29_05925"/>
<feature type="region of interest" description="Disordered" evidence="1">
    <location>
        <begin position="1"/>
        <end position="25"/>
    </location>
</feature>
<organism evidence="3 4">
    <name type="scientific">Hymenobacter taeanensis</name>
    <dbReference type="NCBI Taxonomy" id="2735321"/>
    <lineage>
        <taxon>Bacteria</taxon>
        <taxon>Pseudomonadati</taxon>
        <taxon>Bacteroidota</taxon>
        <taxon>Cytophagia</taxon>
        <taxon>Cytophagales</taxon>
        <taxon>Hymenobacteraceae</taxon>
        <taxon>Hymenobacter</taxon>
    </lineage>
</organism>
<evidence type="ECO:0000313" key="3">
    <source>
        <dbReference type="EMBL" id="QJX46498.1"/>
    </source>
</evidence>
<evidence type="ECO:0000256" key="1">
    <source>
        <dbReference type="SAM" id="MobiDB-lite"/>
    </source>
</evidence>
<keyword evidence="2" id="KW-1133">Transmembrane helix</keyword>
<dbReference type="AlphaFoldDB" id="A0A6M6BF83"/>
<dbReference type="EMBL" id="CP053538">
    <property type="protein sequence ID" value="QJX46498.1"/>
    <property type="molecule type" value="Genomic_DNA"/>
</dbReference>
<keyword evidence="4" id="KW-1185">Reference proteome</keyword>
<proteinExistence type="predicted"/>
<feature type="transmembrane region" description="Helical" evidence="2">
    <location>
        <begin position="95"/>
        <end position="114"/>
    </location>
</feature>
<keyword evidence="2" id="KW-0812">Transmembrane</keyword>
<sequence length="117" mass="12576">MALAQLPTPTQPLSSQRRKRPRQPISLRPTLALAAVLPAQVRRSTTSQQAVSYGKALRRPAHPTRNYLPLALSVIIAALGTLLLIGAAAGASSSFIPLIGALLIVLGGVIYFHWRYE</sequence>
<name>A0A6M6BF83_9BACT</name>
<dbReference type="Proteomes" id="UP000501623">
    <property type="component" value="Chromosome"/>
</dbReference>